<dbReference type="InterPro" id="IPR036188">
    <property type="entry name" value="FAD/NAD-bd_sf"/>
</dbReference>
<dbReference type="Pfam" id="PF01593">
    <property type="entry name" value="Amino_oxidase"/>
    <property type="match status" value="1"/>
</dbReference>
<gene>
    <name evidence="2" type="ORF">METZ01_LOCUS139272</name>
</gene>
<sequence>MKKQLRRDGFNLGTGALFLMGDIYPRTMALLQEMGHYADLKQWEGTTELMDEDDSRYKVRFDSLASFLKLPVLTFSDKARLVTEGLKLFLKSGPKNPFNGTELAAFDRGDNLEEWSRKHIGDRAYEYLMRPIMDFLYAVPLRELSTPFPKAIIKQAYKLALSVPPEGIGQINEWFLESLPTENLHLKSSVERVEKINGKWRIFVKGEPFEADGLVIATESFIAAKLLREFISEKAYESLMGTPYTEYAHVAVAYEKNPWPDYPVDIVIPVGVGGERNVGAMVLHGRRSPTSVPEGGQAVGVYFNTPPLDKMSDEDIKREAVSQIHAAFGQAPQPAFVHLFRYAKGLTIAKPGHYGRLDAVHKFLPAKVHLAGDYFSQAGVEAAVYSGERAAMDLEKEFNR</sequence>
<dbReference type="Gene3D" id="3.50.50.60">
    <property type="entry name" value="FAD/NAD(P)-binding domain"/>
    <property type="match status" value="1"/>
</dbReference>
<dbReference type="AlphaFoldDB" id="A0A381ZAX0"/>
<dbReference type="Gene3D" id="3.90.660.20">
    <property type="entry name" value="Protoporphyrinogen oxidase, mitochondrial, domain 2"/>
    <property type="match status" value="1"/>
</dbReference>
<dbReference type="PANTHER" id="PTHR42923:SF3">
    <property type="entry name" value="PROTOPORPHYRINOGEN OXIDASE"/>
    <property type="match status" value="1"/>
</dbReference>
<organism evidence="2">
    <name type="scientific">marine metagenome</name>
    <dbReference type="NCBI Taxonomy" id="408172"/>
    <lineage>
        <taxon>unclassified sequences</taxon>
        <taxon>metagenomes</taxon>
        <taxon>ecological metagenomes</taxon>
    </lineage>
</organism>
<name>A0A381ZAX0_9ZZZZ</name>
<evidence type="ECO:0000259" key="1">
    <source>
        <dbReference type="Pfam" id="PF01593"/>
    </source>
</evidence>
<dbReference type="GO" id="GO:0016491">
    <property type="term" value="F:oxidoreductase activity"/>
    <property type="evidence" value="ECO:0007669"/>
    <property type="project" value="InterPro"/>
</dbReference>
<dbReference type="InterPro" id="IPR002937">
    <property type="entry name" value="Amino_oxidase"/>
</dbReference>
<protein>
    <recommendedName>
        <fullName evidence="1">Amine oxidase domain-containing protein</fullName>
    </recommendedName>
</protein>
<feature type="domain" description="Amine oxidase" evidence="1">
    <location>
        <begin position="6"/>
        <end position="393"/>
    </location>
</feature>
<accession>A0A381ZAX0</accession>
<dbReference type="Gene3D" id="1.10.3110.10">
    <property type="entry name" value="protoporphyrinogen ix oxidase, domain 3"/>
    <property type="match status" value="1"/>
</dbReference>
<dbReference type="InterPro" id="IPR050464">
    <property type="entry name" value="Zeta_carotene_desat/Oxidored"/>
</dbReference>
<proteinExistence type="predicted"/>
<reference evidence="2" key="1">
    <citation type="submission" date="2018-05" db="EMBL/GenBank/DDBJ databases">
        <authorList>
            <person name="Lanie J.A."/>
            <person name="Ng W.-L."/>
            <person name="Kazmierczak K.M."/>
            <person name="Andrzejewski T.M."/>
            <person name="Davidsen T.M."/>
            <person name="Wayne K.J."/>
            <person name="Tettelin H."/>
            <person name="Glass J.I."/>
            <person name="Rusch D."/>
            <person name="Podicherti R."/>
            <person name="Tsui H.-C.T."/>
            <person name="Winkler M.E."/>
        </authorList>
    </citation>
    <scope>NUCLEOTIDE SEQUENCE</scope>
</reference>
<dbReference type="SUPFAM" id="SSF51905">
    <property type="entry name" value="FAD/NAD(P)-binding domain"/>
    <property type="match status" value="1"/>
</dbReference>
<evidence type="ECO:0000313" key="2">
    <source>
        <dbReference type="EMBL" id="SVA86418.1"/>
    </source>
</evidence>
<dbReference type="PANTHER" id="PTHR42923">
    <property type="entry name" value="PROTOPORPHYRINOGEN OXIDASE"/>
    <property type="match status" value="1"/>
</dbReference>
<dbReference type="EMBL" id="UINC01020624">
    <property type="protein sequence ID" value="SVA86418.1"/>
    <property type="molecule type" value="Genomic_DNA"/>
</dbReference>